<accession>A0A4Y2A3F4</accession>
<evidence type="ECO:0000313" key="2">
    <source>
        <dbReference type="EMBL" id="GBL73949.1"/>
    </source>
</evidence>
<protein>
    <submittedName>
        <fullName evidence="2">Uncharacterized protein</fullName>
    </submittedName>
</protein>
<gene>
    <name evidence="2" type="ORF">AVEN_230883_1</name>
</gene>
<sequence length="94" mass="10130">MPVGDANRNKTCNPLRVSLVTLFLGVKSVLISSLCASSCQSQRTSQPYVSFLATGQREEITSSGKSMTSEGSVLMESALKRLMSELMGIKPFPN</sequence>
<keyword evidence="1" id="KW-0732">Signal</keyword>
<comment type="caution">
    <text evidence="2">The sequence shown here is derived from an EMBL/GenBank/DDBJ whole genome shotgun (WGS) entry which is preliminary data.</text>
</comment>
<feature type="signal peptide" evidence="1">
    <location>
        <begin position="1"/>
        <end position="31"/>
    </location>
</feature>
<feature type="chain" id="PRO_5021440728" evidence="1">
    <location>
        <begin position="32"/>
        <end position="94"/>
    </location>
</feature>
<proteinExistence type="predicted"/>
<dbReference type="Proteomes" id="UP000499080">
    <property type="component" value="Unassembled WGS sequence"/>
</dbReference>
<evidence type="ECO:0000256" key="1">
    <source>
        <dbReference type="SAM" id="SignalP"/>
    </source>
</evidence>
<dbReference type="AlphaFoldDB" id="A0A4Y2A3F4"/>
<name>A0A4Y2A3F4_ARAVE</name>
<organism evidence="2 3">
    <name type="scientific">Araneus ventricosus</name>
    <name type="common">Orbweaver spider</name>
    <name type="synonym">Epeira ventricosa</name>
    <dbReference type="NCBI Taxonomy" id="182803"/>
    <lineage>
        <taxon>Eukaryota</taxon>
        <taxon>Metazoa</taxon>
        <taxon>Ecdysozoa</taxon>
        <taxon>Arthropoda</taxon>
        <taxon>Chelicerata</taxon>
        <taxon>Arachnida</taxon>
        <taxon>Araneae</taxon>
        <taxon>Araneomorphae</taxon>
        <taxon>Entelegynae</taxon>
        <taxon>Araneoidea</taxon>
        <taxon>Araneidae</taxon>
        <taxon>Araneus</taxon>
    </lineage>
</organism>
<reference evidence="2 3" key="1">
    <citation type="journal article" date="2019" name="Sci. Rep.">
        <title>Orb-weaving spider Araneus ventricosus genome elucidates the spidroin gene catalogue.</title>
        <authorList>
            <person name="Kono N."/>
            <person name="Nakamura H."/>
            <person name="Ohtoshi R."/>
            <person name="Moran D.A.P."/>
            <person name="Shinohara A."/>
            <person name="Yoshida Y."/>
            <person name="Fujiwara M."/>
            <person name="Mori M."/>
            <person name="Tomita M."/>
            <person name="Arakawa K."/>
        </authorList>
    </citation>
    <scope>NUCLEOTIDE SEQUENCE [LARGE SCALE GENOMIC DNA]</scope>
</reference>
<keyword evidence="3" id="KW-1185">Reference proteome</keyword>
<dbReference type="EMBL" id="BGPR01000004">
    <property type="protein sequence ID" value="GBL73949.1"/>
    <property type="molecule type" value="Genomic_DNA"/>
</dbReference>
<evidence type="ECO:0000313" key="3">
    <source>
        <dbReference type="Proteomes" id="UP000499080"/>
    </source>
</evidence>